<dbReference type="Gene3D" id="2.130.10.10">
    <property type="entry name" value="YVTN repeat-like/Quinoprotein amine dehydrogenase"/>
    <property type="match status" value="1"/>
</dbReference>
<evidence type="ECO:0000259" key="1">
    <source>
        <dbReference type="Pfam" id="PF03178"/>
    </source>
</evidence>
<dbReference type="GO" id="GO:0005634">
    <property type="term" value="C:nucleus"/>
    <property type="evidence" value="ECO:0007669"/>
    <property type="project" value="InterPro"/>
</dbReference>
<dbReference type="AlphaFoldDB" id="A0A1A8WV03"/>
<gene>
    <name evidence="2" type="ORF">PMALA_051740</name>
</gene>
<dbReference type="InterPro" id="IPR050358">
    <property type="entry name" value="RSE1/DDB1/CFT1"/>
</dbReference>
<dbReference type="InterPro" id="IPR004871">
    <property type="entry name" value="RSE1/DDB1/CPSF1_C"/>
</dbReference>
<dbReference type="InterPro" id="IPR015943">
    <property type="entry name" value="WD40/YVTN_repeat-like_dom_sf"/>
</dbReference>
<accession>A0A1A8WV03</accession>
<dbReference type="Proteomes" id="UP000078597">
    <property type="component" value="Unassembled WGS sequence"/>
</dbReference>
<proteinExistence type="predicted"/>
<dbReference type="Gene3D" id="1.10.150.910">
    <property type="match status" value="1"/>
</dbReference>
<feature type="non-terminal residue" evidence="2">
    <location>
        <position position="1"/>
    </location>
</feature>
<dbReference type="GO" id="GO:0003676">
    <property type="term" value="F:nucleic acid binding"/>
    <property type="evidence" value="ECO:0007669"/>
    <property type="project" value="InterPro"/>
</dbReference>
<protein>
    <submittedName>
        <fullName evidence="2">CPSF (Cleavage and polyadenylation specific factor), subunit A, putative</fullName>
    </submittedName>
</protein>
<evidence type="ECO:0000313" key="2">
    <source>
        <dbReference type="EMBL" id="SBS96161.1"/>
    </source>
</evidence>
<reference evidence="3" key="1">
    <citation type="submission" date="2016-05" db="EMBL/GenBank/DDBJ databases">
        <authorList>
            <person name="Naeem Raeece"/>
        </authorList>
    </citation>
    <scope>NUCLEOTIDE SEQUENCE [LARGE SCALE GENOMIC DNA]</scope>
</reference>
<organism evidence="2 3">
    <name type="scientific">Plasmodium malariae</name>
    <dbReference type="NCBI Taxonomy" id="5858"/>
    <lineage>
        <taxon>Eukaryota</taxon>
        <taxon>Sar</taxon>
        <taxon>Alveolata</taxon>
        <taxon>Apicomplexa</taxon>
        <taxon>Aconoidasida</taxon>
        <taxon>Haemosporida</taxon>
        <taxon>Plasmodiidae</taxon>
        <taxon>Plasmodium</taxon>
        <taxon>Plasmodium (Plasmodium)</taxon>
    </lineage>
</organism>
<dbReference type="PANTHER" id="PTHR10644">
    <property type="entry name" value="DNA REPAIR/RNA PROCESSING CPSF FAMILY"/>
    <property type="match status" value="1"/>
</dbReference>
<feature type="domain" description="RSE1/DDB1/CPSF1 C-terminal" evidence="1">
    <location>
        <begin position="84"/>
        <end position="246"/>
    </location>
</feature>
<evidence type="ECO:0000313" key="3">
    <source>
        <dbReference type="Proteomes" id="UP000078597"/>
    </source>
</evidence>
<dbReference type="EMBL" id="FLQW01003766">
    <property type="protein sequence ID" value="SBS96161.1"/>
    <property type="molecule type" value="Genomic_DNA"/>
</dbReference>
<sequence>REGRRYFGGSFLHAKLVDNESRRFVSGKIPDMFIYKLHVHSNVFGDIMTSVTILSYDFNNVIKDYTSYTKCVGYNLVNIIKKSILNEVCRDYSNVWCTSVCALSKSHFLVSDMESNFLVLQKSNIRYNDEDSFKLSMVSQFNHGSVVNKMLSASLTNLIEEVESRDGILRKNDSILCASSEGSICALIPFSNFANFKRALCIEIALNDNISSIGNLSHSSYREYKVSFASKCCKGIVDGELFKMFFYMPFEKQFKTYIYAKWIAKKLNCKFGTFENFMLDIENLCSFL</sequence>
<dbReference type="Pfam" id="PF03178">
    <property type="entry name" value="CPSF_A"/>
    <property type="match status" value="1"/>
</dbReference>
<name>A0A1A8WV03_PLAMA</name>
<dbReference type="VEuPathDB" id="PlasmoDB:PmUG01_08038400"/>